<name>A0AAP0JFY5_9MAGN</name>
<dbReference type="AlphaFoldDB" id="A0AAP0JFY5"/>
<evidence type="ECO:0000313" key="2">
    <source>
        <dbReference type="Proteomes" id="UP001419268"/>
    </source>
</evidence>
<sequence length="188" mass="21580">MRDVARYEWWRQLAVMQLEETLKEITICEERLPWPFDDCYVKDDEIVVALENPCSGNYLKEKTLKESGKRVNKHRIEPFEKSAIARDCCDGANQRQTVFVADLQQICNRPSFADWTTISDILVSVVVQRQTFDGEESPPPAIRAASRDDYTKIFYPPASVAVGEGFRPQAFPTTELEYVGVTRVREVV</sequence>
<reference evidence="1 2" key="1">
    <citation type="submission" date="2024-01" db="EMBL/GenBank/DDBJ databases">
        <title>Genome assemblies of Stephania.</title>
        <authorList>
            <person name="Yang L."/>
        </authorList>
    </citation>
    <scope>NUCLEOTIDE SEQUENCE [LARGE SCALE GENOMIC DNA]</scope>
    <source>
        <strain evidence="1">JXDWG</strain>
        <tissue evidence="1">Leaf</tissue>
    </source>
</reference>
<dbReference type="Proteomes" id="UP001419268">
    <property type="component" value="Unassembled WGS sequence"/>
</dbReference>
<evidence type="ECO:0000313" key="1">
    <source>
        <dbReference type="EMBL" id="KAK9132571.1"/>
    </source>
</evidence>
<protein>
    <submittedName>
        <fullName evidence="1">Uncharacterized protein</fullName>
    </submittedName>
</protein>
<gene>
    <name evidence="1" type="ORF">Scep_012099</name>
</gene>
<organism evidence="1 2">
    <name type="scientific">Stephania cephalantha</name>
    <dbReference type="NCBI Taxonomy" id="152367"/>
    <lineage>
        <taxon>Eukaryota</taxon>
        <taxon>Viridiplantae</taxon>
        <taxon>Streptophyta</taxon>
        <taxon>Embryophyta</taxon>
        <taxon>Tracheophyta</taxon>
        <taxon>Spermatophyta</taxon>
        <taxon>Magnoliopsida</taxon>
        <taxon>Ranunculales</taxon>
        <taxon>Menispermaceae</taxon>
        <taxon>Menispermoideae</taxon>
        <taxon>Cissampelideae</taxon>
        <taxon>Stephania</taxon>
    </lineage>
</organism>
<accession>A0AAP0JFY5</accession>
<proteinExistence type="predicted"/>
<dbReference type="EMBL" id="JBBNAG010000005">
    <property type="protein sequence ID" value="KAK9132571.1"/>
    <property type="molecule type" value="Genomic_DNA"/>
</dbReference>
<comment type="caution">
    <text evidence="1">The sequence shown here is derived from an EMBL/GenBank/DDBJ whole genome shotgun (WGS) entry which is preliminary data.</text>
</comment>
<keyword evidence="2" id="KW-1185">Reference proteome</keyword>